<keyword evidence="2" id="KW-1185">Reference proteome</keyword>
<comment type="caution">
    <text evidence="1">The sequence shown here is derived from an EMBL/GenBank/DDBJ whole genome shotgun (WGS) entry which is preliminary data.</text>
</comment>
<gene>
    <name evidence="1" type="ORF">RFI_37757</name>
</gene>
<evidence type="ECO:0000313" key="2">
    <source>
        <dbReference type="Proteomes" id="UP000023152"/>
    </source>
</evidence>
<feature type="non-terminal residue" evidence="1">
    <location>
        <position position="172"/>
    </location>
</feature>
<name>X6LE97_RETFI</name>
<sequence length="172" mass="20549">MIDLLKEDMRLWQRIQNGTKEIDAMLAIDVFRINFDNSEKALHYQSQGNWNDALYYYELCLQIDPNNIEYQKGYMLSLLNLGQFHAIANYTNGNKNNLIKKSLSNINKSSLSKYSMANDWSNINLDNYLEKRYDLISYQIQSLWRLQRWDIMDEILENIPKHYIDNDFDCQL</sequence>
<dbReference type="InterPro" id="IPR011990">
    <property type="entry name" value="TPR-like_helical_dom_sf"/>
</dbReference>
<accession>X6LE97</accession>
<dbReference type="SUPFAM" id="SSF48452">
    <property type="entry name" value="TPR-like"/>
    <property type="match status" value="1"/>
</dbReference>
<dbReference type="OrthoDB" id="381190at2759"/>
<evidence type="ECO:0000313" key="1">
    <source>
        <dbReference type="EMBL" id="ETN99710.1"/>
    </source>
</evidence>
<dbReference type="EMBL" id="ASPP01043150">
    <property type="protein sequence ID" value="ETN99710.1"/>
    <property type="molecule type" value="Genomic_DNA"/>
</dbReference>
<organism evidence="1 2">
    <name type="scientific">Reticulomyxa filosa</name>
    <dbReference type="NCBI Taxonomy" id="46433"/>
    <lineage>
        <taxon>Eukaryota</taxon>
        <taxon>Sar</taxon>
        <taxon>Rhizaria</taxon>
        <taxon>Retaria</taxon>
        <taxon>Foraminifera</taxon>
        <taxon>Monothalamids</taxon>
        <taxon>Reticulomyxidae</taxon>
        <taxon>Reticulomyxa</taxon>
    </lineage>
</organism>
<dbReference type="AlphaFoldDB" id="X6LE97"/>
<dbReference type="Gene3D" id="1.25.40.10">
    <property type="entry name" value="Tetratricopeptide repeat domain"/>
    <property type="match status" value="1"/>
</dbReference>
<proteinExistence type="predicted"/>
<protein>
    <recommendedName>
        <fullName evidence="3">TPR repeat-containing protein</fullName>
    </recommendedName>
</protein>
<dbReference type="Proteomes" id="UP000023152">
    <property type="component" value="Unassembled WGS sequence"/>
</dbReference>
<evidence type="ECO:0008006" key="3">
    <source>
        <dbReference type="Google" id="ProtNLM"/>
    </source>
</evidence>
<reference evidence="1 2" key="1">
    <citation type="journal article" date="2013" name="Curr. Biol.">
        <title>The Genome of the Foraminiferan Reticulomyxa filosa.</title>
        <authorList>
            <person name="Glockner G."/>
            <person name="Hulsmann N."/>
            <person name="Schleicher M."/>
            <person name="Noegel A.A."/>
            <person name="Eichinger L."/>
            <person name="Gallinger C."/>
            <person name="Pawlowski J."/>
            <person name="Sierra R."/>
            <person name="Euteneuer U."/>
            <person name="Pillet L."/>
            <person name="Moustafa A."/>
            <person name="Platzer M."/>
            <person name="Groth M."/>
            <person name="Szafranski K."/>
            <person name="Schliwa M."/>
        </authorList>
    </citation>
    <scope>NUCLEOTIDE SEQUENCE [LARGE SCALE GENOMIC DNA]</scope>
</reference>